<gene>
    <name evidence="1" type="ORF">HDA35_002801</name>
</gene>
<evidence type="ECO:0000313" key="2">
    <source>
        <dbReference type="Proteomes" id="UP000631553"/>
    </source>
</evidence>
<dbReference type="Proteomes" id="UP000631553">
    <property type="component" value="Unassembled WGS sequence"/>
</dbReference>
<sequence>MPARFWNFGPTGNLVWRHFPERREQVAELVARSLEDGLDDDSPELPEQFEYMIHVVGPLVLDRIGVRPVEPDLLHRFCQFCRDMLAYSGPDPDVWEVEHNLYHYVVESIDGPRPVEVLLRADPELVAAVRARFPGSWAEPVG</sequence>
<dbReference type="EMBL" id="JACCCQ010000001">
    <property type="protein sequence ID" value="NYF56970.1"/>
    <property type="molecule type" value="Genomic_DNA"/>
</dbReference>
<protein>
    <submittedName>
        <fullName evidence="1">Uncharacterized protein</fullName>
    </submittedName>
</protein>
<evidence type="ECO:0000313" key="1">
    <source>
        <dbReference type="EMBL" id="NYF56970.1"/>
    </source>
</evidence>
<keyword evidence="2" id="KW-1185">Reference proteome</keyword>
<organism evidence="1 2">
    <name type="scientific">Micromonospora purpureochromogenes</name>
    <dbReference type="NCBI Taxonomy" id="47872"/>
    <lineage>
        <taxon>Bacteria</taxon>
        <taxon>Bacillati</taxon>
        <taxon>Actinomycetota</taxon>
        <taxon>Actinomycetes</taxon>
        <taxon>Micromonosporales</taxon>
        <taxon>Micromonosporaceae</taxon>
        <taxon>Micromonospora</taxon>
    </lineage>
</organism>
<dbReference type="RefSeq" id="WP_179803150.1">
    <property type="nucleotide sequence ID" value="NZ_JACCCQ010000001.1"/>
</dbReference>
<reference evidence="1 2" key="1">
    <citation type="submission" date="2020-07" db="EMBL/GenBank/DDBJ databases">
        <title>Sequencing the genomes of 1000 actinobacteria strains.</title>
        <authorList>
            <person name="Klenk H.-P."/>
        </authorList>
    </citation>
    <scope>NUCLEOTIDE SEQUENCE [LARGE SCALE GENOMIC DNA]</scope>
    <source>
        <strain evidence="1 2">DSM 43814</strain>
    </source>
</reference>
<name>A0ABX2RKD1_9ACTN</name>
<accession>A0ABX2RKD1</accession>
<proteinExistence type="predicted"/>
<comment type="caution">
    <text evidence="1">The sequence shown here is derived from an EMBL/GenBank/DDBJ whole genome shotgun (WGS) entry which is preliminary data.</text>
</comment>